<protein>
    <submittedName>
        <fullName evidence="1">Uncharacterized protein</fullName>
    </submittedName>
</protein>
<accession>A0ACB7SR38</accession>
<evidence type="ECO:0000313" key="2">
    <source>
        <dbReference type="Proteomes" id="UP000821845"/>
    </source>
</evidence>
<organism evidence="1 2">
    <name type="scientific">Hyalomma asiaticum</name>
    <name type="common">Tick</name>
    <dbReference type="NCBI Taxonomy" id="266040"/>
    <lineage>
        <taxon>Eukaryota</taxon>
        <taxon>Metazoa</taxon>
        <taxon>Ecdysozoa</taxon>
        <taxon>Arthropoda</taxon>
        <taxon>Chelicerata</taxon>
        <taxon>Arachnida</taxon>
        <taxon>Acari</taxon>
        <taxon>Parasitiformes</taxon>
        <taxon>Ixodida</taxon>
        <taxon>Ixodoidea</taxon>
        <taxon>Ixodidae</taxon>
        <taxon>Hyalomminae</taxon>
        <taxon>Hyalomma</taxon>
    </lineage>
</organism>
<evidence type="ECO:0000313" key="1">
    <source>
        <dbReference type="EMBL" id="KAH6937095.1"/>
    </source>
</evidence>
<dbReference type="EMBL" id="CM023483">
    <property type="protein sequence ID" value="KAH6937095.1"/>
    <property type="molecule type" value="Genomic_DNA"/>
</dbReference>
<sequence>MVRAKQVVQEVDRKCETSAEVMSGHRRDSKDLRGGSRTQSHASENEAGNGMFEKELRVESSLRTACDQAREETHGMSMPGSLLCHCELVNERQCREPVVRETRRGEVLAPAHGTA</sequence>
<reference evidence="1" key="1">
    <citation type="submission" date="2020-05" db="EMBL/GenBank/DDBJ databases">
        <title>Large-scale comparative analyses of tick genomes elucidate their genetic diversity and vector capacities.</title>
        <authorList>
            <person name="Jia N."/>
            <person name="Wang J."/>
            <person name="Shi W."/>
            <person name="Du L."/>
            <person name="Sun Y."/>
            <person name="Zhan W."/>
            <person name="Jiang J."/>
            <person name="Wang Q."/>
            <person name="Zhang B."/>
            <person name="Ji P."/>
            <person name="Sakyi L.B."/>
            <person name="Cui X."/>
            <person name="Yuan T."/>
            <person name="Jiang B."/>
            <person name="Yang W."/>
            <person name="Lam T.T.-Y."/>
            <person name="Chang Q."/>
            <person name="Ding S."/>
            <person name="Wang X."/>
            <person name="Zhu J."/>
            <person name="Ruan X."/>
            <person name="Zhao L."/>
            <person name="Wei J."/>
            <person name="Que T."/>
            <person name="Du C."/>
            <person name="Cheng J."/>
            <person name="Dai P."/>
            <person name="Han X."/>
            <person name="Huang E."/>
            <person name="Gao Y."/>
            <person name="Liu J."/>
            <person name="Shao H."/>
            <person name="Ye R."/>
            <person name="Li L."/>
            <person name="Wei W."/>
            <person name="Wang X."/>
            <person name="Wang C."/>
            <person name="Yang T."/>
            <person name="Huo Q."/>
            <person name="Li W."/>
            <person name="Guo W."/>
            <person name="Chen H."/>
            <person name="Zhou L."/>
            <person name="Ni X."/>
            <person name="Tian J."/>
            <person name="Zhou Y."/>
            <person name="Sheng Y."/>
            <person name="Liu T."/>
            <person name="Pan Y."/>
            <person name="Xia L."/>
            <person name="Li J."/>
            <person name="Zhao F."/>
            <person name="Cao W."/>
        </authorList>
    </citation>
    <scope>NUCLEOTIDE SEQUENCE</scope>
    <source>
        <strain evidence="1">Hyas-2018</strain>
    </source>
</reference>
<keyword evidence="2" id="KW-1185">Reference proteome</keyword>
<gene>
    <name evidence="1" type="ORF">HPB50_025531</name>
</gene>
<comment type="caution">
    <text evidence="1">The sequence shown here is derived from an EMBL/GenBank/DDBJ whole genome shotgun (WGS) entry which is preliminary data.</text>
</comment>
<dbReference type="Proteomes" id="UP000821845">
    <property type="component" value="Chromosome 3"/>
</dbReference>
<name>A0ACB7SR38_HYAAI</name>
<proteinExistence type="predicted"/>